<name>A0A933GJU1_UNCTE</name>
<accession>A0A933GJU1</accession>
<evidence type="ECO:0000256" key="1">
    <source>
        <dbReference type="ARBA" id="ARBA00006249"/>
    </source>
</evidence>
<comment type="caution">
    <text evidence="9">The sequence shown here is derived from an EMBL/GenBank/DDBJ whole genome shotgun (WGS) entry which is preliminary data.</text>
</comment>
<keyword evidence="3" id="KW-0479">Metal-binding</keyword>
<evidence type="ECO:0000256" key="2">
    <source>
        <dbReference type="ARBA" id="ARBA00022487"/>
    </source>
</evidence>
<evidence type="ECO:0000313" key="10">
    <source>
        <dbReference type="Proteomes" id="UP000772181"/>
    </source>
</evidence>
<evidence type="ECO:0000256" key="8">
    <source>
        <dbReference type="SAM" id="SignalP"/>
    </source>
</evidence>
<evidence type="ECO:0000256" key="5">
    <source>
        <dbReference type="ARBA" id="ARBA00022801"/>
    </source>
</evidence>
<keyword evidence="2" id="KW-0719">Serine esterase</keyword>
<evidence type="ECO:0000256" key="4">
    <source>
        <dbReference type="ARBA" id="ARBA00022729"/>
    </source>
</evidence>
<keyword evidence="4 8" id="KW-0732">Signal</keyword>
<organism evidence="9 10">
    <name type="scientific">Tectimicrobiota bacterium</name>
    <dbReference type="NCBI Taxonomy" id="2528274"/>
    <lineage>
        <taxon>Bacteria</taxon>
        <taxon>Pseudomonadati</taxon>
        <taxon>Nitrospinota/Tectimicrobiota group</taxon>
        <taxon>Candidatus Tectimicrobiota</taxon>
    </lineage>
</organism>
<keyword evidence="5 9" id="KW-0378">Hydrolase</keyword>
<dbReference type="InterPro" id="IPR011118">
    <property type="entry name" value="Tannase/feruloyl_esterase"/>
</dbReference>
<dbReference type="PANTHER" id="PTHR33938:SF15">
    <property type="entry name" value="FERULOYL ESTERASE B-RELATED"/>
    <property type="match status" value="1"/>
</dbReference>
<evidence type="ECO:0000256" key="6">
    <source>
        <dbReference type="ARBA" id="ARBA00022837"/>
    </source>
</evidence>
<feature type="chain" id="PRO_5037344725" evidence="8">
    <location>
        <begin position="30"/>
        <end position="518"/>
    </location>
</feature>
<dbReference type="GO" id="GO:0052689">
    <property type="term" value="F:carboxylic ester hydrolase activity"/>
    <property type="evidence" value="ECO:0007669"/>
    <property type="project" value="UniProtKB-KW"/>
</dbReference>
<proteinExistence type="inferred from homology"/>
<dbReference type="Pfam" id="PF07519">
    <property type="entry name" value="Tannase"/>
    <property type="match status" value="1"/>
</dbReference>
<feature type="signal peptide" evidence="8">
    <location>
        <begin position="1"/>
        <end position="29"/>
    </location>
</feature>
<sequence length="518" mass="57131">MRLFKSFSFRAIFLSLTISLILGFSQVAAGEDKAKDICSGLVNLKIGSTDIISAAVVPAKDGLPEYCRVMGYVRPSINFELRLPLADWNNKFYLAGCGGYCGNVDTERPGFINACNYGLRRNYAVAAHDSGHWGSSPIDGVWAYNDRQREIDWGYRAVHEVASVSKELIKAFYGKGPAYSYFDGCSNGGRQGAMEAQRYPEDFDGIIIGAPALNMTGIATLFAGFYQANRDKEGKLILDQSKLKLISDAVYKECDEQDGLADGMIADPRKCTFEPEKLLCQGAATENCLTAAQAVTLKKFYSGVKDSSGKPLYSGGMPYGSEPFWSLWAVGKDHAPSVNDTFAENGLRYVNFETDPGDTYSPMDFNFDRDPPKLEIMGKIYNANNPDLSKFKERKGKIILYHGWSDAIVTPFYTVEYFEAVAKKMGGLEQTQDFARLFMVPGMDHCSILPGKGPDRFDMLGALENWVEKSQAPDQILASQLDKDGKTVRTRPLCAYPKVAKYKGSGSMDDGANFICAF</sequence>
<keyword evidence="6" id="KW-0106">Calcium</keyword>
<dbReference type="Gene3D" id="3.40.50.1820">
    <property type="entry name" value="alpha/beta hydrolase"/>
    <property type="match status" value="1"/>
</dbReference>
<keyword evidence="7" id="KW-1015">Disulfide bond</keyword>
<evidence type="ECO:0000313" key="9">
    <source>
        <dbReference type="EMBL" id="MBI4594746.1"/>
    </source>
</evidence>
<dbReference type="SUPFAM" id="SSF53474">
    <property type="entry name" value="alpha/beta-Hydrolases"/>
    <property type="match status" value="1"/>
</dbReference>
<reference evidence="9" key="1">
    <citation type="submission" date="2020-07" db="EMBL/GenBank/DDBJ databases">
        <title>Huge and variable diversity of episymbiotic CPR bacteria and DPANN archaea in groundwater ecosystems.</title>
        <authorList>
            <person name="He C.Y."/>
            <person name="Keren R."/>
            <person name="Whittaker M."/>
            <person name="Farag I.F."/>
            <person name="Doudna J."/>
            <person name="Cate J.H.D."/>
            <person name="Banfield J.F."/>
        </authorList>
    </citation>
    <scope>NUCLEOTIDE SEQUENCE</scope>
    <source>
        <strain evidence="9">NC_groundwater_1482_Ag_S-0.65um_47_24</strain>
    </source>
</reference>
<dbReference type="AlphaFoldDB" id="A0A933GJU1"/>
<dbReference type="InterPro" id="IPR029058">
    <property type="entry name" value="AB_hydrolase_fold"/>
</dbReference>
<protein>
    <submittedName>
        <fullName evidence="9">Tannase/feruloyl esterase family alpha/beta hydrolase</fullName>
    </submittedName>
</protein>
<evidence type="ECO:0000256" key="3">
    <source>
        <dbReference type="ARBA" id="ARBA00022723"/>
    </source>
</evidence>
<dbReference type="Proteomes" id="UP000772181">
    <property type="component" value="Unassembled WGS sequence"/>
</dbReference>
<dbReference type="EMBL" id="JACQWF010000001">
    <property type="protein sequence ID" value="MBI4594746.1"/>
    <property type="molecule type" value="Genomic_DNA"/>
</dbReference>
<dbReference type="GO" id="GO:0046872">
    <property type="term" value="F:metal ion binding"/>
    <property type="evidence" value="ECO:0007669"/>
    <property type="project" value="UniProtKB-KW"/>
</dbReference>
<dbReference type="PANTHER" id="PTHR33938">
    <property type="entry name" value="FERULOYL ESTERASE B-RELATED"/>
    <property type="match status" value="1"/>
</dbReference>
<evidence type="ECO:0000256" key="7">
    <source>
        <dbReference type="ARBA" id="ARBA00023157"/>
    </source>
</evidence>
<comment type="similarity">
    <text evidence="1">Belongs to the tannase family.</text>
</comment>
<gene>
    <name evidence="9" type="ORF">HY730_00020</name>
</gene>